<feature type="transmembrane region" description="Helical" evidence="4">
    <location>
        <begin position="259"/>
        <end position="282"/>
    </location>
</feature>
<dbReference type="RefSeq" id="WP_301802188.1">
    <property type="nucleotide sequence ID" value="NZ_JAUJZH010000001.1"/>
</dbReference>
<reference evidence="6" key="1">
    <citation type="submission" date="2023-06" db="EMBL/GenBank/DDBJ databases">
        <authorList>
            <person name="Jiang Y."/>
            <person name="Liu Q."/>
        </authorList>
    </citation>
    <scope>NUCLEOTIDE SEQUENCE</scope>
    <source>
        <strain evidence="6">CGMCC 1.12090</strain>
    </source>
</reference>
<dbReference type="InterPro" id="IPR020846">
    <property type="entry name" value="MFS_dom"/>
</dbReference>
<evidence type="ECO:0000256" key="2">
    <source>
        <dbReference type="ARBA" id="ARBA00022989"/>
    </source>
</evidence>
<dbReference type="PROSITE" id="PS50850">
    <property type="entry name" value="MFS"/>
    <property type="match status" value="1"/>
</dbReference>
<dbReference type="Pfam" id="PF07690">
    <property type="entry name" value="MFS_1"/>
    <property type="match status" value="1"/>
</dbReference>
<evidence type="ECO:0000256" key="1">
    <source>
        <dbReference type="ARBA" id="ARBA00022692"/>
    </source>
</evidence>
<dbReference type="InterPro" id="IPR011701">
    <property type="entry name" value="MFS"/>
</dbReference>
<feature type="transmembrane region" description="Helical" evidence="4">
    <location>
        <begin position="228"/>
        <end position="253"/>
    </location>
</feature>
<dbReference type="SUPFAM" id="SSF103473">
    <property type="entry name" value="MFS general substrate transporter"/>
    <property type="match status" value="1"/>
</dbReference>
<proteinExistence type="predicted"/>
<feature type="transmembrane region" description="Helical" evidence="4">
    <location>
        <begin position="114"/>
        <end position="134"/>
    </location>
</feature>
<keyword evidence="7" id="KW-1185">Reference proteome</keyword>
<feature type="domain" description="Major facilitator superfamily (MFS) profile" evidence="5">
    <location>
        <begin position="17"/>
        <end position="418"/>
    </location>
</feature>
<feature type="transmembrane region" description="Helical" evidence="4">
    <location>
        <begin position="327"/>
        <end position="350"/>
    </location>
</feature>
<sequence>MMQAPSLPATSSHRWKVLAAGVAANAAFSVAFSGIPMTAVLMRSGYRLDNATLGLVLGLMGLGIAVSELPWGLLTDRWGDRPVLLTGLAATALALLAMALLAAPTPRHVPGLGWLGAGLLGVGLLGGSVNGASGRAVMGWFADGERGLAMSIRQTAVPLGGAVGAMLLPAVASRFGFAAMYGVLAALCALSALLAWAWVHEPAAPLAPFPAAARVAQHRDGPLRDARIWRLAAGIGILCAPQFAVLSFGTVFLHDFSHAGLGAIAAAMTAMQVGAMAMRVWSGRWTDRRRNRPAYLRACSLLSMLLFAALAALALADDAATGGSAALRALLIGLLAVSGLCVSAWHGVAYTELATRAGAARAGTALGMANTSVFMVCFATPLGIPHLLALQGWPLVWLAAAACAAAALPLLSAPAEAVQAKASKAELSRST</sequence>
<evidence type="ECO:0000256" key="4">
    <source>
        <dbReference type="SAM" id="Phobius"/>
    </source>
</evidence>
<keyword evidence="2 4" id="KW-1133">Transmembrane helix</keyword>
<feature type="transmembrane region" description="Helical" evidence="4">
    <location>
        <begin position="362"/>
        <end position="384"/>
    </location>
</feature>
<feature type="transmembrane region" description="Helical" evidence="4">
    <location>
        <begin position="83"/>
        <end position="102"/>
    </location>
</feature>
<dbReference type="Proteomes" id="UP001169027">
    <property type="component" value="Unassembled WGS sequence"/>
</dbReference>
<feature type="transmembrane region" description="Helical" evidence="4">
    <location>
        <begin position="178"/>
        <end position="199"/>
    </location>
</feature>
<accession>A0ABT8RVU6</accession>
<evidence type="ECO:0000259" key="5">
    <source>
        <dbReference type="PROSITE" id="PS50850"/>
    </source>
</evidence>
<evidence type="ECO:0000256" key="3">
    <source>
        <dbReference type="ARBA" id="ARBA00023136"/>
    </source>
</evidence>
<gene>
    <name evidence="6" type="ORF">Q2T77_00160</name>
</gene>
<dbReference type="InterPro" id="IPR052952">
    <property type="entry name" value="MFS-Transporter"/>
</dbReference>
<dbReference type="EMBL" id="JAUKVY010000001">
    <property type="protein sequence ID" value="MDO1530683.1"/>
    <property type="molecule type" value="Genomic_DNA"/>
</dbReference>
<keyword evidence="3 4" id="KW-0472">Membrane</keyword>
<dbReference type="InterPro" id="IPR036259">
    <property type="entry name" value="MFS_trans_sf"/>
</dbReference>
<feature type="transmembrane region" description="Helical" evidence="4">
    <location>
        <begin position="53"/>
        <end position="71"/>
    </location>
</feature>
<feature type="transmembrane region" description="Helical" evidence="4">
    <location>
        <begin position="294"/>
        <end position="315"/>
    </location>
</feature>
<dbReference type="Gene3D" id="1.20.1250.20">
    <property type="entry name" value="MFS general substrate transporter like domains"/>
    <property type="match status" value="2"/>
</dbReference>
<keyword evidence="1 4" id="KW-0812">Transmembrane</keyword>
<feature type="transmembrane region" description="Helical" evidence="4">
    <location>
        <begin position="155"/>
        <end position="172"/>
    </location>
</feature>
<comment type="caution">
    <text evidence="6">The sequence shown here is derived from an EMBL/GenBank/DDBJ whole genome shotgun (WGS) entry which is preliminary data.</text>
</comment>
<evidence type="ECO:0000313" key="6">
    <source>
        <dbReference type="EMBL" id="MDO1530683.1"/>
    </source>
</evidence>
<organism evidence="6 7">
    <name type="scientific">Variovorax ginsengisoli</name>
    <dbReference type="NCBI Taxonomy" id="363844"/>
    <lineage>
        <taxon>Bacteria</taxon>
        <taxon>Pseudomonadati</taxon>
        <taxon>Pseudomonadota</taxon>
        <taxon>Betaproteobacteria</taxon>
        <taxon>Burkholderiales</taxon>
        <taxon>Comamonadaceae</taxon>
        <taxon>Variovorax</taxon>
    </lineage>
</organism>
<protein>
    <submittedName>
        <fullName evidence="6">MFS transporter</fullName>
    </submittedName>
</protein>
<feature type="transmembrane region" description="Helical" evidence="4">
    <location>
        <begin position="390"/>
        <end position="411"/>
    </location>
</feature>
<name>A0ABT8RVU6_9BURK</name>
<dbReference type="PANTHER" id="PTHR23527">
    <property type="entry name" value="BLL3282 PROTEIN"/>
    <property type="match status" value="1"/>
</dbReference>
<dbReference type="PANTHER" id="PTHR23527:SF1">
    <property type="entry name" value="BLL3282 PROTEIN"/>
    <property type="match status" value="1"/>
</dbReference>
<evidence type="ECO:0000313" key="7">
    <source>
        <dbReference type="Proteomes" id="UP001169027"/>
    </source>
</evidence>